<feature type="compositionally biased region" description="Low complexity" evidence="1">
    <location>
        <begin position="194"/>
        <end position="203"/>
    </location>
</feature>
<sequence>MAPPPSTPTPHRFLVPKRSQPRNEIPHAYQNGGQQFQATPRFSLYSTPRAPGVRGEGSSLRPPSSIPTPAPAPGSGKTGAGTFYRPTPRTTDPINDAIDSSPPFEDEQQPGEGGSSKHRDPIEIFDVDTDVDAVPESSPVRESKNTYDESSDDEEDIRSRYPKRRRISISSDFSSNPHDPVKREDSYDSDNNYDYDNGNGNNEIKIEDGDEDEDTIMLDEYGPSSPLSGDLTDYGTPEPTLPRPSTSVQQPIFHKAPRFKPIESPDGGSLRGDPLPDVFSPHRRGAKYVPGGLAASVRDWFIDVWAGATTGINAKHDGDKKEWTARILVEGVQGSAGMTLVTGRHVMHEDDDDDDDLTTSTKDKDRESDATMGNARIVLAGSQKVVGLEKGLEVRPGSVVGVGRPSWEVVVPGQGRWSVRRDV</sequence>
<reference evidence="2 3" key="1">
    <citation type="journal article" date="2024" name="Front Chem Biol">
        <title>Unveiling the potential of Daldinia eschscholtzii MFLUCC 19-0629 through bioactivity and bioinformatics studies for enhanced sustainable agriculture production.</title>
        <authorList>
            <person name="Brooks S."/>
            <person name="Weaver J.A."/>
            <person name="Klomchit A."/>
            <person name="Alharthi S.A."/>
            <person name="Onlamun T."/>
            <person name="Nurani R."/>
            <person name="Vong T.K."/>
            <person name="Alberti F."/>
            <person name="Greco C."/>
        </authorList>
    </citation>
    <scope>NUCLEOTIDE SEQUENCE [LARGE SCALE GENOMIC DNA]</scope>
    <source>
        <strain evidence="2">MFLUCC 19-0629</strain>
    </source>
</reference>
<accession>A0AAX6MG89</accession>
<feature type="compositionally biased region" description="Acidic residues" evidence="1">
    <location>
        <begin position="123"/>
        <end position="133"/>
    </location>
</feature>
<protein>
    <submittedName>
        <fullName evidence="2">Uncharacterized protein</fullName>
    </submittedName>
</protein>
<evidence type="ECO:0000313" key="2">
    <source>
        <dbReference type="EMBL" id="KAK6951191.1"/>
    </source>
</evidence>
<feature type="region of interest" description="Disordered" evidence="1">
    <location>
        <begin position="346"/>
        <end position="374"/>
    </location>
</feature>
<feature type="compositionally biased region" description="Polar residues" evidence="1">
    <location>
        <begin position="31"/>
        <end position="46"/>
    </location>
</feature>
<feature type="compositionally biased region" description="Acidic residues" evidence="1">
    <location>
        <begin position="208"/>
        <end position="217"/>
    </location>
</feature>
<evidence type="ECO:0000313" key="3">
    <source>
        <dbReference type="Proteomes" id="UP001369815"/>
    </source>
</evidence>
<dbReference type="AlphaFoldDB" id="A0AAX6MG89"/>
<gene>
    <name evidence="2" type="ORF">Daesc_007722</name>
</gene>
<evidence type="ECO:0000256" key="1">
    <source>
        <dbReference type="SAM" id="MobiDB-lite"/>
    </source>
</evidence>
<organism evidence="2 3">
    <name type="scientific">Daldinia eschscholtzii</name>
    <dbReference type="NCBI Taxonomy" id="292717"/>
    <lineage>
        <taxon>Eukaryota</taxon>
        <taxon>Fungi</taxon>
        <taxon>Dikarya</taxon>
        <taxon>Ascomycota</taxon>
        <taxon>Pezizomycotina</taxon>
        <taxon>Sordariomycetes</taxon>
        <taxon>Xylariomycetidae</taxon>
        <taxon>Xylariales</taxon>
        <taxon>Hypoxylaceae</taxon>
        <taxon>Daldinia</taxon>
    </lineage>
</organism>
<keyword evidence="3" id="KW-1185">Reference proteome</keyword>
<feature type="region of interest" description="Disordered" evidence="1">
    <location>
        <begin position="1"/>
        <end position="248"/>
    </location>
</feature>
<name>A0AAX6MG89_9PEZI</name>
<proteinExistence type="predicted"/>
<dbReference type="EMBL" id="JBANMG010000007">
    <property type="protein sequence ID" value="KAK6951191.1"/>
    <property type="molecule type" value="Genomic_DNA"/>
</dbReference>
<dbReference type="Proteomes" id="UP001369815">
    <property type="component" value="Unassembled WGS sequence"/>
</dbReference>
<comment type="caution">
    <text evidence="2">The sequence shown here is derived from an EMBL/GenBank/DDBJ whole genome shotgun (WGS) entry which is preliminary data.</text>
</comment>